<feature type="region of interest" description="Disordered" evidence="1">
    <location>
        <begin position="1"/>
        <end position="22"/>
    </location>
</feature>
<dbReference type="FunFam" id="3.40.50.150:FF:000440">
    <property type="entry name" value="Os09g0479300 protein"/>
    <property type="match status" value="1"/>
</dbReference>
<organism evidence="3 4">
    <name type="scientific">Eucalyptus globulus</name>
    <name type="common">Tasmanian blue gum</name>
    <dbReference type="NCBI Taxonomy" id="34317"/>
    <lineage>
        <taxon>Eukaryota</taxon>
        <taxon>Viridiplantae</taxon>
        <taxon>Streptophyta</taxon>
        <taxon>Embryophyta</taxon>
        <taxon>Tracheophyta</taxon>
        <taxon>Spermatophyta</taxon>
        <taxon>Magnoliopsida</taxon>
        <taxon>eudicotyledons</taxon>
        <taxon>Gunneridae</taxon>
        <taxon>Pentapetalae</taxon>
        <taxon>rosids</taxon>
        <taxon>malvids</taxon>
        <taxon>Myrtales</taxon>
        <taxon>Myrtaceae</taxon>
        <taxon>Myrtoideae</taxon>
        <taxon>Eucalypteae</taxon>
        <taxon>Eucalyptus</taxon>
    </lineage>
</organism>
<evidence type="ECO:0000313" key="3">
    <source>
        <dbReference type="EMBL" id="KAL3734019.1"/>
    </source>
</evidence>
<feature type="compositionally biased region" description="Basic and acidic residues" evidence="1">
    <location>
        <begin position="1"/>
        <end position="14"/>
    </location>
</feature>
<gene>
    <name evidence="3" type="ORF">ACJRO7_023381</name>
</gene>
<evidence type="ECO:0000256" key="1">
    <source>
        <dbReference type="SAM" id="MobiDB-lite"/>
    </source>
</evidence>
<feature type="domain" description="25S rRNA (uridine-N(3))-methyltransferase BMT5-like" evidence="2">
    <location>
        <begin position="40"/>
        <end position="205"/>
    </location>
</feature>
<evidence type="ECO:0000313" key="4">
    <source>
        <dbReference type="Proteomes" id="UP001634007"/>
    </source>
</evidence>
<dbReference type="AlphaFoldDB" id="A0ABD3K653"/>
<protein>
    <recommendedName>
        <fullName evidence="2">25S rRNA (uridine-N(3))-methyltransferase BMT5-like domain-containing protein</fullName>
    </recommendedName>
</protein>
<reference evidence="3 4" key="1">
    <citation type="submission" date="2024-11" db="EMBL/GenBank/DDBJ databases">
        <title>Chromosome-level genome assembly of Eucalyptus globulus Labill. provides insights into its genome evolution.</title>
        <authorList>
            <person name="Li X."/>
        </authorList>
    </citation>
    <scope>NUCLEOTIDE SEQUENCE [LARGE SCALE GENOMIC DNA]</scope>
    <source>
        <strain evidence="3">CL2024</strain>
        <tissue evidence="3">Fresh tender leaves</tissue>
    </source>
</reference>
<dbReference type="Pfam" id="PF10354">
    <property type="entry name" value="BMT5-like"/>
    <property type="match status" value="1"/>
</dbReference>
<accession>A0ABD3K653</accession>
<dbReference type="EMBL" id="JBJKBG010000006">
    <property type="protein sequence ID" value="KAL3734019.1"/>
    <property type="molecule type" value="Genomic_DNA"/>
</dbReference>
<dbReference type="PANTHER" id="PTHR11538:SF26">
    <property type="entry name" value="FERREDOXIN-FOLD ANTICODON-BINDING DOMAIN-CONTAINING PROTEIN 1"/>
    <property type="match status" value="1"/>
</dbReference>
<evidence type="ECO:0000259" key="2">
    <source>
        <dbReference type="Pfam" id="PF10354"/>
    </source>
</evidence>
<comment type="caution">
    <text evidence="3">The sequence shown here is derived from an EMBL/GenBank/DDBJ whole genome shotgun (WGS) entry which is preliminary data.</text>
</comment>
<keyword evidence="4" id="KW-1185">Reference proteome</keyword>
<proteinExistence type="predicted"/>
<dbReference type="InterPro" id="IPR019446">
    <property type="entry name" value="BMT5-like"/>
</dbReference>
<dbReference type="PANTHER" id="PTHR11538">
    <property type="entry name" value="PHENYLALANYL-TRNA SYNTHETASE"/>
    <property type="match status" value="1"/>
</dbReference>
<dbReference type="Proteomes" id="UP001634007">
    <property type="component" value="Unassembled WGS sequence"/>
</dbReference>
<name>A0ABD3K653_EUCGL</name>
<sequence length="662" mass="75566">MGEESERTRLRSENGEEGEGDIEGRRQKWLKHYSPHHQILLVGEGDFSFSSSLASAFGSASNVTATSLDLYDALIRKYKKAKSNLGNLKKLGVFLLHGVDATIMNYHVDLRVRKFDRIIFNFPHAGFHGREDDVHLISMHRKLMFGFFCNASQMLRADGEVHVRHKTNAPYCFWKLEELASWNSLNLIGWTAFESKNYPGYHHKRGDGSRCDELFPLGPCSTFKFRFYPRSWEVFRESKMHINAIHGEYWPIYGSPVQMPVEFPPIYERSVQLHGGSERIYENLVQTQEQSLPLSSGPFPSMTHVPLPRNTLVDLGMNSRNEYGGISAYHRNIMQEIPQRPCYGDVGFCSVPLPGFAFEPHYADVERRTSIGDLHLFQGPQHQENLRRLAHSFAQSIYMGPVQMPVEFPPIYERSVQVHGGSERIYENLVQMQERLLPLSFGPFPSMTHVPLPRNTLIELGMNSRNEYGGISAYHRNIMQEIPHRPCYDNAGFCSVPVPGLASEPHYADVERRTSVGDLHLFQGPQHQENLRRLIDSFARSIYVSPVQMPVEVPPIYERSVQVHGGSERIYENLVQTQERSLPLSFGPFPSMTHVSRNEYGGISAYHRNSMQEIPQRPCYDDARFCSVPLPGLASEPHSADVERRPSVGDLHLFQGPNIRRT</sequence>